<name>A0A1G9VCC0_9BURK</name>
<keyword evidence="6" id="KW-0653">Protein transport</keyword>
<evidence type="ECO:0000256" key="6">
    <source>
        <dbReference type="ARBA" id="ARBA00022927"/>
    </source>
</evidence>
<reference evidence="11" key="1">
    <citation type="submission" date="2016-10" db="EMBL/GenBank/DDBJ databases">
        <authorList>
            <person name="Varghese N."/>
            <person name="Submissions S."/>
        </authorList>
    </citation>
    <scope>NUCLEOTIDE SEQUENCE [LARGE SCALE GENOMIC DNA]</scope>
    <source>
        <strain evidence="11">EPL6</strain>
    </source>
</reference>
<feature type="domain" description="Type II secretion system protein GspC N-terminal" evidence="9">
    <location>
        <begin position="62"/>
        <end position="142"/>
    </location>
</feature>
<dbReference type="AlphaFoldDB" id="A0A1G9VCC0"/>
<dbReference type="Pfam" id="PF11356">
    <property type="entry name" value="T2SSC"/>
    <property type="match status" value="1"/>
</dbReference>
<keyword evidence="2" id="KW-0813">Transport</keyword>
<keyword evidence="4" id="KW-0997">Cell inner membrane</keyword>
<dbReference type="STRING" id="1527607.SAMN05428957_11213"/>
<dbReference type="Proteomes" id="UP000198552">
    <property type="component" value="Unassembled WGS sequence"/>
</dbReference>
<keyword evidence="11" id="KW-1185">Reference proteome</keyword>
<keyword evidence="3" id="KW-1003">Cell membrane</keyword>
<gene>
    <name evidence="10" type="ORF">SAMN05428957_11213</name>
</gene>
<accession>A0A1G9VCC0</accession>
<evidence type="ECO:0000256" key="4">
    <source>
        <dbReference type="ARBA" id="ARBA00022519"/>
    </source>
</evidence>
<dbReference type="GO" id="GO:0005886">
    <property type="term" value="C:plasma membrane"/>
    <property type="evidence" value="ECO:0007669"/>
    <property type="project" value="UniProtKB-SubCell"/>
</dbReference>
<keyword evidence="7" id="KW-1133">Transmembrane helix</keyword>
<organism evidence="10 11">
    <name type="scientific">Oryzisolibacter propanilivorax</name>
    <dbReference type="NCBI Taxonomy" id="1527607"/>
    <lineage>
        <taxon>Bacteria</taxon>
        <taxon>Pseudomonadati</taxon>
        <taxon>Pseudomonadota</taxon>
        <taxon>Betaproteobacteria</taxon>
        <taxon>Burkholderiales</taxon>
        <taxon>Comamonadaceae</taxon>
        <taxon>Oryzisolibacter</taxon>
    </lineage>
</organism>
<protein>
    <submittedName>
        <fullName evidence="10">General secretion pathway protein C</fullName>
    </submittedName>
</protein>
<evidence type="ECO:0000256" key="2">
    <source>
        <dbReference type="ARBA" id="ARBA00022448"/>
    </source>
</evidence>
<evidence type="ECO:0000256" key="1">
    <source>
        <dbReference type="ARBA" id="ARBA00004533"/>
    </source>
</evidence>
<evidence type="ECO:0000256" key="7">
    <source>
        <dbReference type="ARBA" id="ARBA00022989"/>
    </source>
</evidence>
<comment type="subcellular location">
    <subcellularLocation>
        <location evidence="1">Cell inner membrane</location>
    </subcellularLocation>
</comment>
<proteinExistence type="predicted"/>
<evidence type="ECO:0000259" key="9">
    <source>
        <dbReference type="Pfam" id="PF11356"/>
    </source>
</evidence>
<dbReference type="InterPro" id="IPR024961">
    <property type="entry name" value="T2SS_GspC_N"/>
</dbReference>
<evidence type="ECO:0000256" key="8">
    <source>
        <dbReference type="ARBA" id="ARBA00023136"/>
    </source>
</evidence>
<evidence type="ECO:0000313" key="10">
    <source>
        <dbReference type="EMBL" id="SDM69505.1"/>
    </source>
</evidence>
<evidence type="ECO:0000313" key="11">
    <source>
        <dbReference type="Proteomes" id="UP000198552"/>
    </source>
</evidence>
<keyword evidence="5" id="KW-0812">Transmembrane</keyword>
<dbReference type="GO" id="GO:0015031">
    <property type="term" value="P:protein transport"/>
    <property type="evidence" value="ECO:0007669"/>
    <property type="project" value="UniProtKB-KW"/>
</dbReference>
<keyword evidence="8" id="KW-0472">Membrane</keyword>
<evidence type="ECO:0000256" key="3">
    <source>
        <dbReference type="ARBA" id="ARBA00022475"/>
    </source>
</evidence>
<evidence type="ECO:0000256" key="5">
    <source>
        <dbReference type="ARBA" id="ARBA00022692"/>
    </source>
</evidence>
<dbReference type="EMBL" id="FNHP01000012">
    <property type="protein sequence ID" value="SDM69505.1"/>
    <property type="molecule type" value="Genomic_DNA"/>
</dbReference>
<sequence>MINNRAMAMTAPAPSRRTASPWGVRLATLALWALAGAGALYWALALARPAAGPVPAPAAPSLRADPQAVARLLGAGAAAEAPLVTGAPAAPARFVLQGILAGTASGGGAALIAVDGLAPRPYRVGAALEPGLVVQSLSRREVHLGPSLGAASTLTLQMPLPSP</sequence>